<organism evidence="2 3">
    <name type="scientific">Plasmodium vinckei lentum</name>
    <dbReference type="NCBI Taxonomy" id="138297"/>
    <lineage>
        <taxon>Eukaryota</taxon>
        <taxon>Sar</taxon>
        <taxon>Alveolata</taxon>
        <taxon>Apicomplexa</taxon>
        <taxon>Aconoidasida</taxon>
        <taxon>Haemosporida</taxon>
        <taxon>Plasmodiidae</taxon>
        <taxon>Plasmodium</taxon>
        <taxon>Plasmodium (Vinckeia)</taxon>
    </lineage>
</organism>
<dbReference type="Proteomes" id="UP000515308">
    <property type="component" value="Chromosome PVLDE_13"/>
</dbReference>
<name>A0A6V7SWD6_PLAVN</name>
<protein>
    <submittedName>
        <fullName evidence="2">Fam-a protein</fullName>
    </submittedName>
</protein>
<feature type="signal peptide" evidence="1">
    <location>
        <begin position="1"/>
        <end position="25"/>
    </location>
</feature>
<keyword evidence="1" id="KW-0732">Signal</keyword>
<dbReference type="EMBL" id="LR865375">
    <property type="protein sequence ID" value="CAD2102748.1"/>
    <property type="molecule type" value="Genomic_DNA"/>
</dbReference>
<dbReference type="AlphaFoldDB" id="A0A6V7SWD6"/>
<dbReference type="SUPFAM" id="SSF55961">
    <property type="entry name" value="Bet v1-like"/>
    <property type="match status" value="1"/>
</dbReference>
<evidence type="ECO:0000313" key="3">
    <source>
        <dbReference type="Proteomes" id="UP000515308"/>
    </source>
</evidence>
<sequence>MNKVYIKIALALLSIAGYMQNIAYASEPDANVANNANIVDQKNDTHMLCDDLDETEMAIKHANEASKLLLKLAENMDDYSPNSTKNENKPIYSKKIGNIDIGMFHFTIKPASKYSDVKKKLWDFEDIQKSESKFINGNVARVYSKFLIIMEQPNIDPNYVPIKKRYALAAKVKVSNDTTVIICPSRTLNYLNVINEKVNMKEMLKYTRSIKIGIDAEEALTKLGTNISGFVIKKGDNDQVHVTYINAIYDDGHSTDFIHDKKDRDITYSNIVSLKHHI</sequence>
<evidence type="ECO:0000256" key="1">
    <source>
        <dbReference type="SAM" id="SignalP"/>
    </source>
</evidence>
<accession>A0A6V7SWD6</accession>
<dbReference type="VEuPathDB" id="PlasmoDB:PVLDE_1307430"/>
<reference evidence="2 3" key="1">
    <citation type="submission" date="2020-08" db="EMBL/GenBank/DDBJ databases">
        <authorList>
            <person name="Ramaprasad A."/>
        </authorList>
    </citation>
    <scope>NUCLEOTIDE SEQUENCE [LARGE SCALE GENOMIC DNA]</scope>
</reference>
<feature type="chain" id="PRO_5027558256" evidence="1">
    <location>
        <begin position="26"/>
        <end position="278"/>
    </location>
</feature>
<evidence type="ECO:0000313" key="2">
    <source>
        <dbReference type="EMBL" id="CAD2102748.1"/>
    </source>
</evidence>
<dbReference type="InterPro" id="IPR006486">
    <property type="entry name" value="PYST_A"/>
</dbReference>
<dbReference type="NCBIfam" id="TIGR01599">
    <property type="entry name" value="PYST-A"/>
    <property type="match status" value="1"/>
</dbReference>
<gene>
    <name evidence="2" type="ORF">PVLDE_1307430</name>
</gene>
<proteinExistence type="predicted"/>